<evidence type="ECO:0008006" key="4">
    <source>
        <dbReference type="Google" id="ProtNLM"/>
    </source>
</evidence>
<dbReference type="EMBL" id="SPUK01000011">
    <property type="protein sequence ID" value="TQV93903.1"/>
    <property type="molecule type" value="Genomic_DNA"/>
</dbReference>
<sequence length="98" mass="10954">MSSSFATLIWLGPLRLARSLRSLLLVSCKLLGRHVVALSTEQIYGTSFYRDLSPPSLGVYFLDLAADVKPQEMSRRITTAEKMTLARRSSLRPRPSSL</sequence>
<evidence type="ECO:0000313" key="3">
    <source>
        <dbReference type="Proteomes" id="UP000315783"/>
    </source>
</evidence>
<feature type="chain" id="PRO_5021894781" description="Secreted protein" evidence="1">
    <location>
        <begin position="20"/>
        <end position="98"/>
    </location>
</feature>
<keyword evidence="1" id="KW-0732">Signal</keyword>
<proteinExistence type="predicted"/>
<comment type="caution">
    <text evidence="2">The sequence shown here is derived from an EMBL/GenBank/DDBJ whole genome shotgun (WGS) entry which is preliminary data.</text>
</comment>
<dbReference type="Proteomes" id="UP000315783">
    <property type="component" value="Unassembled WGS sequence"/>
</dbReference>
<name>A0A545UWR2_9HYPO</name>
<gene>
    <name evidence="2" type="ORF">IF1G_07635</name>
</gene>
<evidence type="ECO:0000313" key="2">
    <source>
        <dbReference type="EMBL" id="TQV93903.1"/>
    </source>
</evidence>
<evidence type="ECO:0000256" key="1">
    <source>
        <dbReference type="SAM" id="SignalP"/>
    </source>
</evidence>
<feature type="signal peptide" evidence="1">
    <location>
        <begin position="1"/>
        <end position="19"/>
    </location>
</feature>
<accession>A0A545UWR2</accession>
<dbReference type="AlphaFoldDB" id="A0A545UWR2"/>
<reference evidence="2 3" key="1">
    <citation type="journal article" date="2019" name="Appl. Microbiol. Biotechnol.">
        <title>Genome sequence of Isaria javanica and comparative genome analysis insights into family S53 peptidase evolution in fungal entomopathogens.</title>
        <authorList>
            <person name="Lin R."/>
            <person name="Zhang X."/>
            <person name="Xin B."/>
            <person name="Zou M."/>
            <person name="Gao Y."/>
            <person name="Qin F."/>
            <person name="Hu Q."/>
            <person name="Xie B."/>
            <person name="Cheng X."/>
        </authorList>
    </citation>
    <scope>NUCLEOTIDE SEQUENCE [LARGE SCALE GENOMIC DNA]</scope>
    <source>
        <strain evidence="2 3">IJ1G</strain>
    </source>
</reference>
<protein>
    <recommendedName>
        <fullName evidence="4">Secreted protein</fullName>
    </recommendedName>
</protein>
<keyword evidence="3" id="KW-1185">Reference proteome</keyword>
<organism evidence="2 3">
    <name type="scientific">Cordyceps javanica</name>
    <dbReference type="NCBI Taxonomy" id="43265"/>
    <lineage>
        <taxon>Eukaryota</taxon>
        <taxon>Fungi</taxon>
        <taxon>Dikarya</taxon>
        <taxon>Ascomycota</taxon>
        <taxon>Pezizomycotina</taxon>
        <taxon>Sordariomycetes</taxon>
        <taxon>Hypocreomycetidae</taxon>
        <taxon>Hypocreales</taxon>
        <taxon>Cordycipitaceae</taxon>
        <taxon>Cordyceps</taxon>
    </lineage>
</organism>